<protein>
    <submittedName>
        <fullName evidence="1">B-block-binding subunit of tfiiic protein</fullName>
    </submittedName>
</protein>
<evidence type="ECO:0000313" key="1">
    <source>
        <dbReference type="EMBL" id="KAJ7963246.1"/>
    </source>
</evidence>
<proteinExistence type="predicted"/>
<comment type="caution">
    <text evidence="1">The sequence shown here is derived from an EMBL/GenBank/DDBJ whole genome shotgun (WGS) entry which is preliminary data.</text>
</comment>
<name>A0AAD7LRY7_QUISA</name>
<dbReference type="EMBL" id="JARAOO010000007">
    <property type="protein sequence ID" value="KAJ7963246.1"/>
    <property type="molecule type" value="Genomic_DNA"/>
</dbReference>
<accession>A0AAD7LRY7</accession>
<gene>
    <name evidence="1" type="ORF">O6P43_018369</name>
</gene>
<dbReference type="AlphaFoldDB" id="A0AAD7LRY7"/>
<dbReference type="Proteomes" id="UP001163823">
    <property type="component" value="Chromosome 7"/>
</dbReference>
<sequence>MTLYFSYLTTCHNYRLHTCIAIAPNVLFFVQVNAYNSVRVVHALYHSKYFLPPLVGFDKGHQPSSLTKSVQRSGDCYMSNYAEKLDSTGAKSKVERNTSIDDVHKVTILNFPEDDLEPSNENQIYNMNEGCSQGKVGSQGVNYENERLKFPSVEVYTTMDQWRWDHQQHRLQVTSTTCSWNRDAKSRDIRGRYHKSNRCLERTGTVLEVTSADRS</sequence>
<keyword evidence="2" id="KW-1185">Reference proteome</keyword>
<evidence type="ECO:0000313" key="2">
    <source>
        <dbReference type="Proteomes" id="UP001163823"/>
    </source>
</evidence>
<dbReference type="KEGG" id="qsa:O6P43_018369"/>
<reference evidence="1" key="1">
    <citation type="journal article" date="2023" name="Science">
        <title>Elucidation of the pathway for biosynthesis of saponin adjuvants from the soapbark tree.</title>
        <authorList>
            <person name="Reed J."/>
            <person name="Orme A."/>
            <person name="El-Demerdash A."/>
            <person name="Owen C."/>
            <person name="Martin L.B.B."/>
            <person name="Misra R.C."/>
            <person name="Kikuchi S."/>
            <person name="Rejzek M."/>
            <person name="Martin A.C."/>
            <person name="Harkess A."/>
            <person name="Leebens-Mack J."/>
            <person name="Louveau T."/>
            <person name="Stephenson M.J."/>
            <person name="Osbourn A."/>
        </authorList>
    </citation>
    <scope>NUCLEOTIDE SEQUENCE</scope>
    <source>
        <strain evidence="1">S10</strain>
    </source>
</reference>
<organism evidence="1 2">
    <name type="scientific">Quillaja saponaria</name>
    <name type="common">Soap bark tree</name>
    <dbReference type="NCBI Taxonomy" id="32244"/>
    <lineage>
        <taxon>Eukaryota</taxon>
        <taxon>Viridiplantae</taxon>
        <taxon>Streptophyta</taxon>
        <taxon>Embryophyta</taxon>
        <taxon>Tracheophyta</taxon>
        <taxon>Spermatophyta</taxon>
        <taxon>Magnoliopsida</taxon>
        <taxon>eudicotyledons</taxon>
        <taxon>Gunneridae</taxon>
        <taxon>Pentapetalae</taxon>
        <taxon>rosids</taxon>
        <taxon>fabids</taxon>
        <taxon>Fabales</taxon>
        <taxon>Quillajaceae</taxon>
        <taxon>Quillaja</taxon>
    </lineage>
</organism>